<dbReference type="GO" id="GO:0030288">
    <property type="term" value="C:outer membrane-bounded periplasmic space"/>
    <property type="evidence" value="ECO:0007669"/>
    <property type="project" value="InterPro"/>
</dbReference>
<evidence type="ECO:0000256" key="1">
    <source>
        <dbReference type="ARBA" id="ARBA00004418"/>
    </source>
</evidence>
<reference evidence="9 10" key="1">
    <citation type="submission" date="2020-06" db="EMBL/GenBank/DDBJ databases">
        <title>Pseudomonas eucalypticola sp. nov., an endophyte of Eucalyptus dunnii leaves with biocontrol ability of eucalyptus leaf blight.</title>
        <authorList>
            <person name="Liu Y."/>
            <person name="Song Z."/>
            <person name="Zeng H."/>
            <person name="Lu M."/>
            <person name="Wang X."/>
            <person name="Lian X."/>
            <person name="Zhang Q."/>
        </authorList>
    </citation>
    <scope>NUCLEOTIDE SEQUENCE [LARGE SCALE GENOMIC DNA]</scope>
    <source>
        <strain evidence="9 10">NP-1</strain>
    </source>
</reference>
<dbReference type="EMBL" id="CP056030">
    <property type="protein sequence ID" value="QKZ04418.1"/>
    <property type="molecule type" value="Genomic_DNA"/>
</dbReference>
<keyword evidence="6" id="KW-0143">Chaperone</keyword>
<keyword evidence="3" id="KW-1029">Fimbrium biogenesis</keyword>
<protein>
    <submittedName>
        <fullName evidence="9">Molecular chaperone</fullName>
    </submittedName>
</protein>
<name>A0A7D5D718_9PSED</name>
<keyword evidence="10" id="KW-1185">Reference proteome</keyword>
<dbReference type="AlphaFoldDB" id="A0A7D5D718"/>
<organism evidence="9 10">
    <name type="scientific">Pseudomonas eucalypticola</name>
    <dbReference type="NCBI Taxonomy" id="2599595"/>
    <lineage>
        <taxon>Bacteria</taxon>
        <taxon>Pseudomonadati</taxon>
        <taxon>Pseudomonadota</taxon>
        <taxon>Gammaproteobacteria</taxon>
        <taxon>Pseudomonadales</taxon>
        <taxon>Pseudomonadaceae</taxon>
        <taxon>Pseudomonas</taxon>
    </lineage>
</organism>
<dbReference type="GO" id="GO:0071555">
    <property type="term" value="P:cell wall organization"/>
    <property type="evidence" value="ECO:0007669"/>
    <property type="project" value="InterPro"/>
</dbReference>
<dbReference type="SUPFAM" id="SSF49584">
    <property type="entry name" value="Periplasmic chaperone C-domain"/>
    <property type="match status" value="1"/>
</dbReference>
<dbReference type="InterPro" id="IPR036316">
    <property type="entry name" value="Pili_assmbl_chap_C_dom_sf"/>
</dbReference>
<feature type="domain" description="Pili assembly chaperone N-terminal" evidence="7">
    <location>
        <begin position="26"/>
        <end position="147"/>
    </location>
</feature>
<dbReference type="InterPro" id="IPR016147">
    <property type="entry name" value="Pili_assmbl_chaperone_N"/>
</dbReference>
<dbReference type="Proteomes" id="UP000509568">
    <property type="component" value="Chromosome"/>
</dbReference>
<evidence type="ECO:0000259" key="7">
    <source>
        <dbReference type="Pfam" id="PF00345"/>
    </source>
</evidence>
<comment type="subcellular location">
    <subcellularLocation>
        <location evidence="1">Periplasm</location>
    </subcellularLocation>
</comment>
<dbReference type="InterPro" id="IPR008962">
    <property type="entry name" value="PapD-like_sf"/>
</dbReference>
<evidence type="ECO:0000256" key="5">
    <source>
        <dbReference type="ARBA" id="ARBA00022764"/>
    </source>
</evidence>
<sequence length="248" mass="26942">MTIRTCILLFGCLAGCLLGVDARANIVLGGTRIIYPQGEREVTIALSNKGSAPALVQSWMDDGAAHSTPENSSAPFLIMPPITRIEAQASQTLRILFNGTPLPTTRESLFWLNVLEIPPVSAEAREKNNLLLAIQSRIKVFYRPASVSGSLHEAAESLKWAWVKDGAQWQLRCTNTSPFYVSFAQLSTLKAGQTLVNGDGTQMVEPGGEIIFKLTPAAHSIAGLKEGQVRFEYINDYGALKQVDALVQ</sequence>
<keyword evidence="4" id="KW-0732">Signal</keyword>
<evidence type="ECO:0000256" key="4">
    <source>
        <dbReference type="ARBA" id="ARBA00022729"/>
    </source>
</evidence>
<dbReference type="Pfam" id="PF00345">
    <property type="entry name" value="PapD_N"/>
    <property type="match status" value="1"/>
</dbReference>
<evidence type="ECO:0000313" key="10">
    <source>
        <dbReference type="Proteomes" id="UP000509568"/>
    </source>
</evidence>
<comment type="similarity">
    <text evidence="2">Belongs to the periplasmic pilus chaperone family.</text>
</comment>
<evidence type="ECO:0000256" key="2">
    <source>
        <dbReference type="ARBA" id="ARBA00007399"/>
    </source>
</evidence>
<dbReference type="PRINTS" id="PR00969">
    <property type="entry name" value="CHAPERONPILI"/>
</dbReference>
<evidence type="ECO:0000256" key="6">
    <source>
        <dbReference type="ARBA" id="ARBA00023186"/>
    </source>
</evidence>
<dbReference type="PANTHER" id="PTHR30251:SF2">
    <property type="entry name" value="FIMBRIAL CHAPERONE YADV-RELATED"/>
    <property type="match status" value="1"/>
</dbReference>
<dbReference type="Gene3D" id="2.60.40.10">
    <property type="entry name" value="Immunoglobulins"/>
    <property type="match status" value="2"/>
</dbReference>
<dbReference type="FunFam" id="2.60.40.10:FF:000458">
    <property type="entry name" value="Molecular chaperone FimC"/>
    <property type="match status" value="1"/>
</dbReference>
<proteinExistence type="inferred from homology"/>
<dbReference type="InterPro" id="IPR016148">
    <property type="entry name" value="Pili_assmbl_chaperone_C"/>
</dbReference>
<dbReference type="SUPFAM" id="SSF49354">
    <property type="entry name" value="PapD-like"/>
    <property type="match status" value="1"/>
</dbReference>
<dbReference type="InterPro" id="IPR013783">
    <property type="entry name" value="Ig-like_fold"/>
</dbReference>
<accession>A0A7D5D718</accession>
<dbReference type="InterPro" id="IPR001829">
    <property type="entry name" value="Pili_assmbl_chaperone_bac"/>
</dbReference>
<dbReference type="InterPro" id="IPR050643">
    <property type="entry name" value="Periplasmic_pilus_chap"/>
</dbReference>
<evidence type="ECO:0000313" key="9">
    <source>
        <dbReference type="EMBL" id="QKZ04418.1"/>
    </source>
</evidence>
<gene>
    <name evidence="9" type="ORF">HWQ56_11740</name>
</gene>
<feature type="domain" description="Pili assembly chaperone C-terminal" evidence="8">
    <location>
        <begin position="174"/>
        <end position="240"/>
    </location>
</feature>
<evidence type="ECO:0000259" key="8">
    <source>
        <dbReference type="Pfam" id="PF02753"/>
    </source>
</evidence>
<dbReference type="KEGG" id="pez:HWQ56_11740"/>
<dbReference type="PANTHER" id="PTHR30251">
    <property type="entry name" value="PILUS ASSEMBLY CHAPERONE"/>
    <property type="match status" value="1"/>
</dbReference>
<evidence type="ECO:0000256" key="3">
    <source>
        <dbReference type="ARBA" id="ARBA00022558"/>
    </source>
</evidence>
<keyword evidence="5" id="KW-0574">Periplasm</keyword>
<dbReference type="RefSeq" id="WP_176570583.1">
    <property type="nucleotide sequence ID" value="NZ_CP056030.1"/>
</dbReference>
<dbReference type="Pfam" id="PF02753">
    <property type="entry name" value="PapD_C"/>
    <property type="match status" value="1"/>
</dbReference>